<accession>A0A069Q5H4</accession>
<keyword evidence="5" id="KW-0413">Isomerase</keyword>
<evidence type="ECO:0000256" key="1">
    <source>
        <dbReference type="SAM" id="SignalP"/>
    </source>
</evidence>
<reference evidence="3 15" key="8">
    <citation type="submission" date="2019-11" db="EMBL/GenBank/DDBJ databases">
        <title>Genomes of ocular Pseudomonas aeruginosa isolates.</title>
        <authorList>
            <person name="Khan M."/>
            <person name="Rice S.A."/>
            <person name="Willcox M.D.P."/>
            <person name="Stapleton F."/>
        </authorList>
    </citation>
    <scope>NUCLEOTIDE SEQUENCE [LARGE SCALE GENOMIC DNA]</scope>
    <source>
        <strain evidence="3 15">PA221</strain>
    </source>
</reference>
<reference evidence="5 11" key="3">
    <citation type="submission" date="2017-05" db="EMBL/GenBank/DDBJ databases">
        <authorList>
            <person name="Song R."/>
            <person name="Chenine A.L."/>
            <person name="Ruprecht R.M."/>
        </authorList>
    </citation>
    <scope>NUCLEOTIDE SEQUENCE [LARGE SCALE GENOMIC DNA]</scope>
    <source>
        <strain evidence="5 11">S567_C10_BS</strain>
    </source>
</reference>
<dbReference type="AlphaFoldDB" id="A0A069Q5H4"/>
<evidence type="ECO:0000313" key="9">
    <source>
        <dbReference type="EMBL" id="WOS76107.1"/>
    </source>
</evidence>
<dbReference type="Proteomes" id="UP001297540">
    <property type="component" value="Chromosome"/>
</dbReference>
<organism evidence="5 11">
    <name type="scientific">Pseudomonas aeruginosa</name>
    <dbReference type="NCBI Taxonomy" id="287"/>
    <lineage>
        <taxon>Bacteria</taxon>
        <taxon>Pseudomonadati</taxon>
        <taxon>Pseudomonadota</taxon>
        <taxon>Gammaproteobacteria</taxon>
        <taxon>Pseudomonadales</taxon>
        <taxon>Pseudomonadaceae</taxon>
        <taxon>Pseudomonas</taxon>
    </lineage>
</organism>
<proteinExistence type="predicted"/>
<dbReference type="Proteomes" id="UP000644192">
    <property type="component" value="Unassembled WGS sequence"/>
</dbReference>
<evidence type="ECO:0000313" key="6">
    <source>
        <dbReference type="EMBL" id="RCI73899.1"/>
    </source>
</evidence>
<dbReference type="EMBL" id="NSNE01000022">
    <property type="protein sequence ID" value="RPM06700.1"/>
    <property type="molecule type" value="Genomic_DNA"/>
</dbReference>
<accession>A0A1S1C1L3</accession>
<evidence type="ECO:0000313" key="12">
    <source>
        <dbReference type="Proteomes" id="UP000253594"/>
    </source>
</evidence>
<evidence type="ECO:0000313" key="7">
    <source>
        <dbReference type="EMBL" id="RMS59672.1"/>
    </source>
</evidence>
<dbReference type="SMR" id="A0A069Q5H4"/>
<dbReference type="Gene3D" id="2.30.140.50">
    <property type="entry name" value="Protein of unknown function DUF2790"/>
    <property type="match status" value="1"/>
</dbReference>
<keyword evidence="1" id="KW-0732">Signal</keyword>
<dbReference type="Proteomes" id="UP000433532">
    <property type="component" value="Unassembled WGS sequence"/>
</dbReference>
<dbReference type="EMBL" id="WOAD01000015">
    <property type="protein sequence ID" value="MUI36960.1"/>
    <property type="molecule type" value="Genomic_DNA"/>
</dbReference>
<evidence type="ECO:0000313" key="11">
    <source>
        <dbReference type="Proteomes" id="UP000194857"/>
    </source>
</evidence>
<dbReference type="Pfam" id="PF10976">
    <property type="entry name" value="DUF2790"/>
    <property type="match status" value="1"/>
</dbReference>
<dbReference type="Proteomes" id="UP000253594">
    <property type="component" value="Unassembled WGS sequence"/>
</dbReference>
<evidence type="ECO:0000313" key="14">
    <source>
        <dbReference type="Proteomes" id="UP000284767"/>
    </source>
</evidence>
<dbReference type="KEGG" id="paeb:NCGM1900_1849"/>
<evidence type="ECO:0000313" key="4">
    <source>
        <dbReference type="EMBL" id="MZZ16315.1"/>
    </source>
</evidence>
<evidence type="ECO:0000313" key="13">
    <source>
        <dbReference type="Proteomes" id="UP000270834"/>
    </source>
</evidence>
<dbReference type="RefSeq" id="WP_003085904.1">
    <property type="nucleotide sequence ID" value="NZ_AP014622.1"/>
</dbReference>
<evidence type="ECO:0000313" key="5">
    <source>
        <dbReference type="EMBL" id="OTI62273.1"/>
    </source>
</evidence>
<dbReference type="GO" id="GO:0016853">
    <property type="term" value="F:isomerase activity"/>
    <property type="evidence" value="ECO:0007669"/>
    <property type="project" value="UniProtKB-KW"/>
</dbReference>
<feature type="signal peptide" evidence="1">
    <location>
        <begin position="1"/>
        <end position="18"/>
    </location>
</feature>
<dbReference type="Proteomes" id="UP000045039">
    <property type="component" value="Unassembled WGS sequence"/>
</dbReference>
<dbReference type="InterPro" id="IPR021245">
    <property type="entry name" value="DUF2790"/>
</dbReference>
<dbReference type="EMBL" id="QORE01000498">
    <property type="protein sequence ID" value="RCI73899.1"/>
    <property type="molecule type" value="Genomic_DNA"/>
</dbReference>
<dbReference type="EMBL" id="CP136986">
    <property type="protein sequence ID" value="WOS76107.1"/>
    <property type="molecule type" value="Genomic_DNA"/>
</dbReference>
<evidence type="ECO:0000313" key="3">
    <source>
        <dbReference type="EMBL" id="MUI36960.1"/>
    </source>
</evidence>
<evidence type="ECO:0000313" key="8">
    <source>
        <dbReference type="EMBL" id="RPM06700.1"/>
    </source>
</evidence>
<reference evidence="6 12" key="5">
    <citation type="submission" date="2018-07" db="EMBL/GenBank/DDBJ databases">
        <title>Mechanisms of high-level aminoglycoside resistance among Gram-negative pathogens in Brazil.</title>
        <authorList>
            <person name="Ballaben A.S."/>
            <person name="Darini A.L.C."/>
            <person name="Doi Y."/>
        </authorList>
    </citation>
    <scope>NUCLEOTIDE SEQUENCE [LARGE SCALE GENOMIC DNA]</scope>
    <source>
        <strain evidence="6 12">B2-305</strain>
    </source>
</reference>
<gene>
    <name evidence="7" type="ORF">ALP65_02999</name>
    <name evidence="5" type="ORF">CAZ10_11930</name>
    <name evidence="6" type="ORF">DT376_15875</name>
    <name evidence="3" type="ORF">GNQ48_18300</name>
    <name evidence="4" type="ORF">GUL26_29020</name>
    <name evidence="8" type="ORF">IPC1295_28180</name>
    <name evidence="9" type="ORF">L4V69_26895</name>
    <name evidence="2" type="ORF">PAERUG_P19_London_7_VIM_2_05_10_01016</name>
</gene>
<reference evidence="7 13" key="6">
    <citation type="submission" date="2018-08" db="EMBL/GenBank/DDBJ databases">
        <title>Recombination of ecologically and evolutionarily significant loci maintains genetic cohesion in the Pseudomonas syringae species complex.</title>
        <authorList>
            <person name="Dillon M."/>
            <person name="Thakur S."/>
            <person name="Almeida R.N.D."/>
            <person name="Weir B.S."/>
            <person name="Guttman D.S."/>
        </authorList>
    </citation>
    <scope>NUCLEOTIDE SEQUENCE [LARGE SCALE GENOMIC DNA]</scope>
    <source>
        <strain evidence="7 13">ICMP 7846</strain>
    </source>
</reference>
<reference evidence="8 14" key="4">
    <citation type="submission" date="2017-08" db="EMBL/GenBank/DDBJ databases">
        <authorList>
            <person name="Feschi L."/>
            <person name="Jeukens J."/>
            <person name="Emond-Rheault J.-G."/>
            <person name="Kukavica-Ibrulj I."/>
            <person name="Boyle B."/>
            <person name="Levesque R.C."/>
        </authorList>
    </citation>
    <scope>NUCLEOTIDE SEQUENCE [LARGE SCALE GENOMIC DNA]</scope>
    <source>
        <strain evidence="8 14">PA-W36</strain>
    </source>
</reference>
<dbReference type="EMBL" id="NFFZ01000005">
    <property type="protein sequence ID" value="OTI62273.1"/>
    <property type="molecule type" value="Genomic_DNA"/>
</dbReference>
<reference evidence="9" key="11">
    <citation type="submission" date="2023-10" db="EMBL/GenBank/DDBJ databases">
        <title>Pathogen: clinical or host-associated sample.</title>
        <authorList>
            <person name="Hergert J."/>
            <person name="Casey R."/>
            <person name="Wagner J."/>
            <person name="Young E.L."/>
            <person name="Oakeson K.F."/>
        </authorList>
    </citation>
    <scope>NUCLEOTIDE SEQUENCE</scope>
    <source>
        <strain evidence="9">2021CK-01020</strain>
    </source>
</reference>
<dbReference type="Proteomes" id="UP000270834">
    <property type="component" value="Unassembled WGS sequence"/>
</dbReference>
<reference evidence="9" key="10">
    <citation type="submission" date="2023-06" db="EMBL/GenBank/DDBJ databases">
        <authorList>
            <consortium name="Clinical and Environmental Microbiology Branch: Whole genome sequencing antimicrobial resistance pathogens in the healthcare setting"/>
        </authorList>
    </citation>
    <scope>NUCLEOTIDE SEQUENCE</scope>
    <source>
        <strain evidence="9">2021CK-01020</strain>
    </source>
</reference>
<name>A0A069Q5H4_PSEAI</name>
<reference evidence="2" key="2">
    <citation type="submission" date="2015-06" db="EMBL/GenBank/DDBJ databases">
        <authorList>
            <person name="Radhakrishnan R."/>
            <person name="Underwood A."/>
            <person name="Al-Shahib A."/>
        </authorList>
    </citation>
    <scope>NUCLEOTIDE SEQUENCE</scope>
    <source>
        <strain evidence="2">P19_London_7_VIM_2_05_10</strain>
    </source>
</reference>
<reference evidence="8 14" key="7">
    <citation type="submission" date="2019-01" db="EMBL/GenBank/DDBJ databases">
        <title>The Pseudomonas aeruginosa pan-genome provides new insights on its population structure, horizontal gene transfer and pathogenicity.</title>
        <authorList>
            <person name="Freschi L."/>
            <person name="Vincent A.T."/>
            <person name="Jeukens J."/>
            <person name="Emond-Rheault J.-G."/>
            <person name="Kukavica-Ibrulj I."/>
            <person name="Dupont M.-J."/>
            <person name="Charette S.J."/>
            <person name="Boyle B."/>
            <person name="Levesque R.C."/>
        </authorList>
    </citation>
    <scope>NUCLEOTIDE SEQUENCE [LARGE SCALE GENOMIC DNA]</scope>
    <source>
        <strain evidence="8 14">PA-W36</strain>
    </source>
</reference>
<evidence type="ECO:0000313" key="2">
    <source>
        <dbReference type="EMBL" id="CRO19207.1"/>
    </source>
</evidence>
<evidence type="ECO:0000313" key="10">
    <source>
        <dbReference type="Proteomes" id="UP000045039"/>
    </source>
</evidence>
<dbReference type="eggNOG" id="ENOG5031UND">
    <property type="taxonomic scope" value="Bacteria"/>
</dbReference>
<protein>
    <submittedName>
        <fullName evidence="3">DUF2790 domain-containing protein</fullName>
    </submittedName>
    <submittedName>
        <fullName evidence="5">Topoisomerase II</fullName>
    </submittedName>
</protein>
<reference evidence="10" key="1">
    <citation type="submission" date="2015-06" db="EMBL/GenBank/DDBJ databases">
        <authorList>
            <person name="Radhakrishnan Rajesh"/>
            <person name="Underwood Anthony"/>
            <person name="Al-Shahib Ali"/>
        </authorList>
    </citation>
    <scope>NUCLEOTIDE SEQUENCE [LARGE SCALE GENOMIC DNA]</scope>
    <source>
        <strain evidence="10">P19_London_7_VIM_2_05_10</strain>
    </source>
</reference>
<sequence length="88" mass="9354">MKAFALMALFACSPLVMAAGAQDQPASQQENAVEEYAYGMQLDVARVISSTDTSNACGIVPARMTYEDSNGQKHTVEYQVWGNGCTGG</sequence>
<feature type="chain" id="PRO_5015027729" evidence="1">
    <location>
        <begin position="19"/>
        <end position="88"/>
    </location>
</feature>
<evidence type="ECO:0000313" key="15">
    <source>
        <dbReference type="Proteomes" id="UP000433532"/>
    </source>
</evidence>
<dbReference type="EMBL" id="CVVU01000044">
    <property type="protein sequence ID" value="CRO19207.1"/>
    <property type="molecule type" value="Genomic_DNA"/>
</dbReference>
<dbReference type="EMBL" id="WXZT01000026">
    <property type="protein sequence ID" value="MZZ16315.1"/>
    <property type="molecule type" value="Genomic_DNA"/>
</dbReference>
<dbReference type="EMBL" id="RBSQ01000368">
    <property type="protein sequence ID" value="RMS59672.1"/>
    <property type="molecule type" value="Genomic_DNA"/>
</dbReference>
<dbReference type="Proteomes" id="UP000284767">
    <property type="component" value="Unassembled WGS sequence"/>
</dbReference>
<reference evidence="4" key="9">
    <citation type="submission" date="2020-01" db="EMBL/GenBank/DDBJ databases">
        <title>Bacteria Cultured from War Wounds Associated with the Conflict in Eastern Ukraine.</title>
        <authorList>
            <person name="Snesrud E."/>
            <person name="Galac M.R."/>
            <person name="Mc Gann P."/>
            <person name="Valentine K."/>
            <person name="Viacheslav K."/>
        </authorList>
    </citation>
    <scope>NUCLEOTIDE SEQUENCE</scope>
    <source>
        <strain evidence="4">VNMU148</strain>
    </source>
</reference>
<dbReference type="OMA" id="QGARHTM"/>
<dbReference type="Proteomes" id="UP000194857">
    <property type="component" value="Unassembled WGS sequence"/>
</dbReference>